<evidence type="ECO:0000256" key="1">
    <source>
        <dbReference type="ARBA" id="ARBA00004429"/>
    </source>
</evidence>
<feature type="transmembrane region" description="Helical" evidence="8">
    <location>
        <begin position="374"/>
        <end position="395"/>
    </location>
</feature>
<evidence type="ECO:0000256" key="2">
    <source>
        <dbReference type="ARBA" id="ARBA00005745"/>
    </source>
</evidence>
<evidence type="ECO:0000256" key="6">
    <source>
        <dbReference type="ARBA" id="ARBA00022989"/>
    </source>
</evidence>
<feature type="domain" description="Type II secretion system protein GspF" evidence="9">
    <location>
        <begin position="271"/>
        <end position="393"/>
    </location>
</feature>
<dbReference type="PRINTS" id="PR00812">
    <property type="entry name" value="BCTERIALGSPF"/>
</dbReference>
<dbReference type="PANTHER" id="PTHR30012:SF0">
    <property type="entry name" value="TYPE II SECRETION SYSTEM PROTEIN F-RELATED"/>
    <property type="match status" value="1"/>
</dbReference>
<comment type="caution">
    <text evidence="10">The sequence shown here is derived from an EMBL/GenBank/DDBJ whole genome shotgun (WGS) entry which is preliminary data.</text>
</comment>
<dbReference type="InterPro" id="IPR018076">
    <property type="entry name" value="T2SS_GspF_dom"/>
</dbReference>
<keyword evidence="7 8" id="KW-0472">Membrane</keyword>
<dbReference type="InterPro" id="IPR042094">
    <property type="entry name" value="T2SS_GspF_sf"/>
</dbReference>
<proteinExistence type="inferred from homology"/>
<feature type="transmembrane region" description="Helical" evidence="8">
    <location>
        <begin position="167"/>
        <end position="189"/>
    </location>
</feature>
<keyword evidence="6 8" id="KW-1133">Transmembrane helix</keyword>
<feature type="transmembrane region" description="Helical" evidence="8">
    <location>
        <begin position="209"/>
        <end position="235"/>
    </location>
</feature>
<evidence type="ECO:0000259" key="9">
    <source>
        <dbReference type="Pfam" id="PF00482"/>
    </source>
</evidence>
<dbReference type="FunFam" id="1.20.81.30:FF:000001">
    <property type="entry name" value="Type II secretion system protein F"/>
    <property type="match status" value="2"/>
</dbReference>
<evidence type="ECO:0000256" key="4">
    <source>
        <dbReference type="ARBA" id="ARBA00022519"/>
    </source>
</evidence>
<dbReference type="AlphaFoldDB" id="A0A1F8BY75"/>
<evidence type="ECO:0000256" key="5">
    <source>
        <dbReference type="ARBA" id="ARBA00022692"/>
    </source>
</evidence>
<dbReference type="InterPro" id="IPR003004">
    <property type="entry name" value="GspF/PilC"/>
</dbReference>
<evidence type="ECO:0000256" key="7">
    <source>
        <dbReference type="ARBA" id="ARBA00023136"/>
    </source>
</evidence>
<gene>
    <name evidence="10" type="ORF">A2975_00565</name>
</gene>
<evidence type="ECO:0000256" key="8">
    <source>
        <dbReference type="SAM" id="Phobius"/>
    </source>
</evidence>
<comment type="similarity">
    <text evidence="2">Belongs to the GSP F family.</text>
</comment>
<dbReference type="PANTHER" id="PTHR30012">
    <property type="entry name" value="GENERAL SECRETION PATHWAY PROTEIN"/>
    <property type="match status" value="1"/>
</dbReference>
<sequence>MKKFSYKAKDKTGKVYKGVVEASSEKIAARLVREQGFTVISIVASRESFLSLLARFKNRITPADVSVFTRQLSTMITAGLPITQALSILRTQSKASFQDVAGRILADVEGGESLSAALEKYPKVFSPTYIALVKSGETGGVLDKVLDRLAQDLEKNQEFRGKVKGALIYPAIIVVGMFIVGFIMMVFVIPRLTDLYSEFDATLPLPTRILIGISTVVARAWPVFIGLGALALYAFRAYRKTPEGRRKTDEIILKIPIFGELQHKIILTELTRTLSLMVGSGVSVLEGLTVTASVSSNIVITQALEDAGKQIEKGFPIAYSFAKHPEAFPYLLTQMIAVGEETGKMDEVLIKVSRIFELESDEKVKSLTAAIEPLVMIVLGLGVGFLVIAIILPIYNLTSQF</sequence>
<dbReference type="Proteomes" id="UP000178429">
    <property type="component" value="Unassembled WGS sequence"/>
</dbReference>
<evidence type="ECO:0000313" key="10">
    <source>
        <dbReference type="EMBL" id="OGM68850.1"/>
    </source>
</evidence>
<evidence type="ECO:0000256" key="3">
    <source>
        <dbReference type="ARBA" id="ARBA00022475"/>
    </source>
</evidence>
<organism evidence="10 11">
    <name type="scientific">Candidatus Woesebacteria bacterium RIFCSPLOWO2_01_FULL_44_14</name>
    <dbReference type="NCBI Taxonomy" id="1802525"/>
    <lineage>
        <taxon>Bacteria</taxon>
        <taxon>Candidatus Woeseibacteriota</taxon>
    </lineage>
</organism>
<dbReference type="GO" id="GO:0005886">
    <property type="term" value="C:plasma membrane"/>
    <property type="evidence" value="ECO:0007669"/>
    <property type="project" value="UniProtKB-SubCell"/>
</dbReference>
<keyword evidence="3" id="KW-1003">Cell membrane</keyword>
<dbReference type="GO" id="GO:0015628">
    <property type="term" value="P:protein secretion by the type II secretion system"/>
    <property type="evidence" value="ECO:0007669"/>
    <property type="project" value="TreeGrafter"/>
</dbReference>
<dbReference type="EMBL" id="MGHL01000017">
    <property type="protein sequence ID" value="OGM68850.1"/>
    <property type="molecule type" value="Genomic_DNA"/>
</dbReference>
<dbReference type="Gene3D" id="1.20.81.30">
    <property type="entry name" value="Type II secretion system (T2SS), domain F"/>
    <property type="match status" value="2"/>
</dbReference>
<protein>
    <recommendedName>
        <fullName evidence="9">Type II secretion system protein GspF domain-containing protein</fullName>
    </recommendedName>
</protein>
<keyword evidence="4" id="KW-0997">Cell inner membrane</keyword>
<name>A0A1F8BY75_9BACT</name>
<keyword evidence="5 8" id="KW-0812">Transmembrane</keyword>
<evidence type="ECO:0000313" key="11">
    <source>
        <dbReference type="Proteomes" id="UP000178429"/>
    </source>
</evidence>
<accession>A0A1F8BY75</accession>
<reference evidence="10 11" key="1">
    <citation type="journal article" date="2016" name="Nat. Commun.">
        <title>Thousands of microbial genomes shed light on interconnected biogeochemical processes in an aquifer system.</title>
        <authorList>
            <person name="Anantharaman K."/>
            <person name="Brown C.T."/>
            <person name="Hug L.A."/>
            <person name="Sharon I."/>
            <person name="Castelle C.J."/>
            <person name="Probst A.J."/>
            <person name="Thomas B.C."/>
            <person name="Singh A."/>
            <person name="Wilkins M.J."/>
            <person name="Karaoz U."/>
            <person name="Brodie E.L."/>
            <person name="Williams K.H."/>
            <person name="Hubbard S.S."/>
            <person name="Banfield J.F."/>
        </authorList>
    </citation>
    <scope>NUCLEOTIDE SEQUENCE [LARGE SCALE GENOMIC DNA]</scope>
</reference>
<feature type="domain" description="Type II secretion system protein GspF" evidence="9">
    <location>
        <begin position="68"/>
        <end position="190"/>
    </location>
</feature>
<dbReference type="Pfam" id="PF00482">
    <property type="entry name" value="T2SSF"/>
    <property type="match status" value="2"/>
</dbReference>
<comment type="subcellular location">
    <subcellularLocation>
        <location evidence="1">Cell inner membrane</location>
        <topology evidence="1">Multi-pass membrane protein</topology>
    </subcellularLocation>
</comment>
<dbReference type="STRING" id="1802525.A2975_00565"/>